<feature type="non-terminal residue" evidence="9">
    <location>
        <position position="1"/>
    </location>
</feature>
<dbReference type="GO" id="GO:0005634">
    <property type="term" value="C:nucleus"/>
    <property type="evidence" value="ECO:0007669"/>
    <property type="project" value="UniProtKB-SubCell"/>
</dbReference>
<keyword evidence="2 6" id="KW-0932">Cytokinin signaling pathway</keyword>
<dbReference type="AlphaFoldDB" id="A0AAV6P6I1"/>
<sequence length="234" mass="26233">MAEEEEETPDALALSISGVTLYYAAISSPTVSLLKAQMLKLSICPTCTASLYSSFFSLVSPLYKPLDPNHYMERSQLLRQINSMRQSLFDQGLLDEQFVQLEELQDDANPNFVEEVVTLCYCDSSRLILNLEQALKKSPLDLNQLDSYMQQFKGSISSIGARKVKDQCTLFREYCTAGSGEGTFQRLKKEHTALRKKFEAYFQLKRQAGPSQVASLSQVKNDGQTKASTSNFSC</sequence>
<evidence type="ECO:0000313" key="10">
    <source>
        <dbReference type="Proteomes" id="UP000685013"/>
    </source>
</evidence>
<evidence type="ECO:0000256" key="7">
    <source>
        <dbReference type="SAM" id="Phobius"/>
    </source>
</evidence>
<keyword evidence="5" id="KW-0539">Nucleus</keyword>
<dbReference type="GO" id="GO:0000160">
    <property type="term" value="P:phosphorelay signal transduction system"/>
    <property type="evidence" value="ECO:0007669"/>
    <property type="project" value="UniProtKB-UniRule"/>
</dbReference>
<dbReference type="FunFam" id="1.20.120.160:FF:000001">
    <property type="entry name" value="Histidine-containing phosphotransfer protein 1"/>
    <property type="match status" value="1"/>
</dbReference>
<evidence type="ECO:0000313" key="9">
    <source>
        <dbReference type="EMBL" id="KAG6606750.1"/>
    </source>
</evidence>
<comment type="caution">
    <text evidence="9">The sequence shown here is derived from an EMBL/GenBank/DDBJ whole genome shotgun (WGS) entry which is preliminary data.</text>
</comment>
<accession>A0AAV6P6I1</accession>
<dbReference type="Proteomes" id="UP000685013">
    <property type="component" value="Chromosome 1"/>
</dbReference>
<feature type="domain" description="HPt" evidence="8">
    <location>
        <begin position="123"/>
        <end position="194"/>
    </location>
</feature>
<dbReference type="GO" id="GO:0009736">
    <property type="term" value="P:cytokinin-activated signaling pathway"/>
    <property type="evidence" value="ECO:0007669"/>
    <property type="project" value="UniProtKB-KW"/>
</dbReference>
<keyword evidence="7" id="KW-0472">Membrane</keyword>
<keyword evidence="1" id="KW-0963">Cytoplasm</keyword>
<keyword evidence="4 6" id="KW-0902">Two-component regulatory system</keyword>
<evidence type="ECO:0000256" key="6">
    <source>
        <dbReference type="RuleBase" id="RU369004"/>
    </source>
</evidence>
<evidence type="ECO:0000256" key="5">
    <source>
        <dbReference type="ARBA" id="ARBA00023242"/>
    </source>
</evidence>
<protein>
    <recommendedName>
        <fullName evidence="6">Histidine-containing phosphotransfer protein</fullName>
    </recommendedName>
</protein>
<evidence type="ECO:0000256" key="4">
    <source>
        <dbReference type="ARBA" id="ARBA00023012"/>
    </source>
</evidence>
<comment type="domain">
    <text evidence="6">Histidine-containing phosphotransfer domain (HPt) contains an active histidine that mediates the phosphotransfer.</text>
</comment>
<keyword evidence="7" id="KW-0812">Transmembrane</keyword>
<proteinExistence type="predicted"/>
<dbReference type="GO" id="GO:0009927">
    <property type="term" value="F:histidine phosphotransfer kinase activity"/>
    <property type="evidence" value="ECO:0007669"/>
    <property type="project" value="UniProtKB-UniRule"/>
</dbReference>
<keyword evidence="7" id="KW-1133">Transmembrane helix</keyword>
<evidence type="ECO:0000256" key="1">
    <source>
        <dbReference type="ARBA" id="ARBA00022490"/>
    </source>
</evidence>
<dbReference type="PANTHER" id="PTHR28242:SF43">
    <property type="entry name" value="HISTIDINE-CONTAINING PHOSPHOTRANSFER PROTEIN 4"/>
    <property type="match status" value="1"/>
</dbReference>
<dbReference type="EMBL" id="JAGKQH010000001">
    <property type="protein sequence ID" value="KAG6606750.1"/>
    <property type="molecule type" value="Genomic_DNA"/>
</dbReference>
<feature type="transmembrane region" description="Helical" evidence="7">
    <location>
        <begin position="12"/>
        <end position="34"/>
    </location>
</feature>
<dbReference type="PANTHER" id="PTHR28242">
    <property type="entry name" value="PHOSPHORELAY INTERMEDIATE PROTEIN YPD1"/>
    <property type="match status" value="1"/>
</dbReference>
<evidence type="ECO:0000256" key="3">
    <source>
        <dbReference type="ARBA" id="ARBA00022990"/>
    </source>
</evidence>
<organism evidence="9 10">
    <name type="scientific">Cucurbita argyrosperma subsp. sororia</name>
    <dbReference type="NCBI Taxonomy" id="37648"/>
    <lineage>
        <taxon>Eukaryota</taxon>
        <taxon>Viridiplantae</taxon>
        <taxon>Streptophyta</taxon>
        <taxon>Embryophyta</taxon>
        <taxon>Tracheophyta</taxon>
        <taxon>Spermatophyta</taxon>
        <taxon>Magnoliopsida</taxon>
        <taxon>eudicotyledons</taxon>
        <taxon>Gunneridae</taxon>
        <taxon>Pentapetalae</taxon>
        <taxon>rosids</taxon>
        <taxon>fabids</taxon>
        <taxon>Cucurbitales</taxon>
        <taxon>Cucurbitaceae</taxon>
        <taxon>Cucurbiteae</taxon>
        <taxon>Cucurbita</taxon>
    </lineage>
</organism>
<dbReference type="Pfam" id="PF01627">
    <property type="entry name" value="Hpt"/>
    <property type="match status" value="1"/>
</dbReference>
<keyword evidence="3" id="KW-0007">Acetylation</keyword>
<dbReference type="GO" id="GO:0043424">
    <property type="term" value="F:protein histidine kinase binding"/>
    <property type="evidence" value="ECO:0007669"/>
    <property type="project" value="UniProtKB-UniRule"/>
</dbReference>
<dbReference type="InterPro" id="IPR008207">
    <property type="entry name" value="Sig_transdc_His_kin_Hpt_dom"/>
</dbReference>
<evidence type="ECO:0000256" key="2">
    <source>
        <dbReference type="ARBA" id="ARBA00022864"/>
    </source>
</evidence>
<dbReference type="InterPro" id="IPR045871">
    <property type="entry name" value="AHP1-5/YPD1"/>
</dbReference>
<comment type="function">
    <text evidence="6">Functions as a two-component phosphorelay mediators between cytokinin sensor histidine kinases and response regulators (B-type ARRs). Plays an important role in propagating cytokinin signal transduction.</text>
</comment>
<keyword evidence="10" id="KW-1185">Reference proteome</keyword>
<name>A0AAV6P6I1_9ROSI</name>
<evidence type="ECO:0000259" key="8">
    <source>
        <dbReference type="Pfam" id="PF01627"/>
    </source>
</evidence>
<reference evidence="9 10" key="1">
    <citation type="journal article" date="2021" name="Hortic Res">
        <title>The domestication of Cucurbita argyrosperma as revealed by the genome of its wild relative.</title>
        <authorList>
            <person name="Barrera-Redondo J."/>
            <person name="Sanchez-de la Vega G."/>
            <person name="Aguirre-Liguori J.A."/>
            <person name="Castellanos-Morales G."/>
            <person name="Gutierrez-Guerrero Y.T."/>
            <person name="Aguirre-Dugua X."/>
            <person name="Aguirre-Planter E."/>
            <person name="Tenaillon M.I."/>
            <person name="Lira-Saade R."/>
            <person name="Eguiarte L.E."/>
        </authorList>
    </citation>
    <scope>NUCLEOTIDE SEQUENCE [LARGE SCALE GENOMIC DNA]</scope>
    <source>
        <strain evidence="9">JBR-2021</strain>
    </source>
</reference>
<gene>
    <name evidence="9" type="primary">PHP5</name>
    <name evidence="9" type="ORF">SDJN03_00092</name>
</gene>
<dbReference type="GO" id="GO:0005829">
    <property type="term" value="C:cytosol"/>
    <property type="evidence" value="ECO:0007669"/>
    <property type="project" value="UniProtKB-SubCell"/>
</dbReference>
<comment type="subcellular location">
    <subcellularLocation>
        <location evidence="6">Cytoplasm</location>
        <location evidence="6">Cytosol</location>
    </subcellularLocation>
    <subcellularLocation>
        <location evidence="6">Nucleus</location>
    </subcellularLocation>
</comment>